<name>A0A5B0RCH6_PUCGR</name>
<gene>
    <name evidence="1" type="ORF">PGTUg99_002825</name>
</gene>
<reference evidence="1 2" key="1">
    <citation type="submission" date="2019-05" db="EMBL/GenBank/DDBJ databases">
        <title>Emergence of the Ug99 lineage of the wheat stem rust pathogen through somatic hybridization.</title>
        <authorList>
            <person name="Li F."/>
            <person name="Upadhyaya N.M."/>
            <person name="Sperschneider J."/>
            <person name="Matny O."/>
            <person name="Nguyen-Phuc H."/>
            <person name="Mago R."/>
            <person name="Raley C."/>
            <person name="Miller M.E."/>
            <person name="Silverstein K.A.T."/>
            <person name="Henningsen E."/>
            <person name="Hirsch C.D."/>
            <person name="Visser B."/>
            <person name="Pretorius Z.A."/>
            <person name="Steffenson B.J."/>
            <person name="Schwessinger B."/>
            <person name="Dodds P.N."/>
            <person name="Figueroa M."/>
        </authorList>
    </citation>
    <scope>NUCLEOTIDE SEQUENCE [LARGE SCALE GENOMIC DNA]</scope>
    <source>
        <strain evidence="1 2">Ug99</strain>
    </source>
</reference>
<dbReference type="AlphaFoldDB" id="A0A5B0RCH6"/>
<proteinExistence type="predicted"/>
<dbReference type="EMBL" id="VDEP01000211">
    <property type="protein sequence ID" value="KAA1123082.1"/>
    <property type="molecule type" value="Genomic_DNA"/>
</dbReference>
<dbReference type="Proteomes" id="UP000325313">
    <property type="component" value="Unassembled WGS sequence"/>
</dbReference>
<protein>
    <submittedName>
        <fullName evidence="1">Uncharacterized protein</fullName>
    </submittedName>
</protein>
<evidence type="ECO:0000313" key="2">
    <source>
        <dbReference type="Proteomes" id="UP000325313"/>
    </source>
</evidence>
<evidence type="ECO:0000313" key="1">
    <source>
        <dbReference type="EMBL" id="KAA1123082.1"/>
    </source>
</evidence>
<sequence>MMPSYQRTWKLLPNSLACSQMGKYITAADTDGSNSNFCKTVGTARSITTSRPAAFRNMKPQLIVTNRMSLACFITPAILMQMGLKETMHAWSGSPIYNC</sequence>
<comment type="caution">
    <text evidence="1">The sequence shown here is derived from an EMBL/GenBank/DDBJ whole genome shotgun (WGS) entry which is preliminary data.</text>
</comment>
<accession>A0A5B0RCH6</accession>
<organism evidence="1 2">
    <name type="scientific">Puccinia graminis f. sp. tritici</name>
    <dbReference type="NCBI Taxonomy" id="56615"/>
    <lineage>
        <taxon>Eukaryota</taxon>
        <taxon>Fungi</taxon>
        <taxon>Dikarya</taxon>
        <taxon>Basidiomycota</taxon>
        <taxon>Pucciniomycotina</taxon>
        <taxon>Pucciniomycetes</taxon>
        <taxon>Pucciniales</taxon>
        <taxon>Pucciniaceae</taxon>
        <taxon>Puccinia</taxon>
    </lineage>
</organism>